<dbReference type="InterPro" id="IPR000615">
    <property type="entry name" value="Bestrophin"/>
</dbReference>
<feature type="compositionally biased region" description="Polar residues" evidence="6">
    <location>
        <begin position="787"/>
        <end position="797"/>
    </location>
</feature>
<feature type="transmembrane region" description="Helical" evidence="7">
    <location>
        <begin position="31"/>
        <end position="49"/>
    </location>
</feature>
<evidence type="ECO:0000256" key="7">
    <source>
        <dbReference type="SAM" id="Phobius"/>
    </source>
</evidence>
<feature type="region of interest" description="Disordered" evidence="6">
    <location>
        <begin position="812"/>
        <end position="834"/>
    </location>
</feature>
<evidence type="ECO:0000256" key="5">
    <source>
        <dbReference type="ARBA" id="ARBA00034769"/>
    </source>
</evidence>
<dbReference type="GO" id="GO:0005254">
    <property type="term" value="F:chloride channel activity"/>
    <property type="evidence" value="ECO:0007669"/>
    <property type="project" value="InterPro"/>
</dbReference>
<dbReference type="Proteomes" id="UP000002358">
    <property type="component" value="Chromosome 1"/>
</dbReference>
<feature type="region of interest" description="Disordered" evidence="6">
    <location>
        <begin position="430"/>
        <end position="481"/>
    </location>
</feature>
<feature type="compositionally biased region" description="Low complexity" evidence="6">
    <location>
        <begin position="660"/>
        <end position="679"/>
    </location>
</feature>
<keyword evidence="4 7" id="KW-0472">Membrane</keyword>
<evidence type="ECO:0000256" key="3">
    <source>
        <dbReference type="ARBA" id="ARBA00022989"/>
    </source>
</evidence>
<sequence length="888" mass="97681">MDAWIQEAEREDLRFFSSWKGSVYKLIWRELLVYLVAYYVINFIYRYALSEEQQKVFEKIRYYFGNSSESIPMSFVLGFYVSLVVKRWWEQYKLLPWPDNLALFISAAIPGNDERGRLMRRNIVRYAVLAYVITLQRISLRVKRRFPTLQHIVDVGLMMESERKIFEMMNKKAAMSKYWMPLVWATNIINRARKEGLITSDHVVQTLLVELSDIRKKLGGLIGYDTVCVPLVYTQVVTLSLYAYFFSALLGRQFISQTENPSSGKYEIPDMYFPFFTVLQFCFYVGWLKVAEVLINPFGEDDDDIELNWLIDRHIKAGYMIVDEMHEEHPELLKDQYWDEVIPKDLPYTVASENYRREEPKGSAEHYKVKESDALYANVFLGPTVHGGHAVGHRGGKAAHMQDDVYADYESVDTPLVERRKNWLQRQITRMGSVRSSSTTYSSSGAGGFFSRNRHNSVYSSPEQAAGQPGNGTAQSQNHPGFKISLYDRLRRKSIQSSRMGRQGTLPKLNSIPISLKNRPRIPTPDVTKEVVDREQRLALSASNAANIGAGVIGMIPPPSYQQSASGVADVPVLQVLVGSGAGGATGLVLSPIQEKTEGTPVASPAAAHLAQAVLPQSLKAASFVAPVALPVSMSQLTRLVSGITTTSSSGVPIAAVAASPSSPIEPTIPATLTELSGSSSGGSGAEDEGTSSSATRKLDGGGKQDESGGEGFSTRSPIVVSPEKLDALASHRDWSLQNYVIQASEHRAARAESKGRRSTSLPGPAPVQVLQQGREDRSMSLPHSLGLQSSNATPTRAVSVATRPDSFLQPLQQVNQSQPTQTRPRSGSFDQTKLSAAHEQVLRKISFNGNPNGGNSLLQPAAAILIGTAGIAAPAQVAGSKRGEVYV</sequence>
<evidence type="ECO:0000256" key="4">
    <source>
        <dbReference type="ARBA" id="ARBA00023136"/>
    </source>
</evidence>
<proteinExistence type="inferred from homology"/>
<feature type="region of interest" description="Disordered" evidence="6">
    <location>
        <begin position="660"/>
        <end position="719"/>
    </location>
</feature>
<dbReference type="SMR" id="A0A7M7QJG9"/>
<dbReference type="CTD" id="54831"/>
<reference evidence="8" key="1">
    <citation type="submission" date="2021-01" db="UniProtKB">
        <authorList>
            <consortium name="EnsemblMetazoa"/>
        </authorList>
    </citation>
    <scope>IDENTIFICATION</scope>
</reference>
<protein>
    <recommendedName>
        <fullName evidence="10">Bestrophin homolog</fullName>
    </recommendedName>
</protein>
<evidence type="ECO:0000256" key="6">
    <source>
        <dbReference type="SAM" id="MobiDB-lite"/>
    </source>
</evidence>
<keyword evidence="3 7" id="KW-1133">Transmembrane helix</keyword>
<feature type="region of interest" description="Disordered" evidence="6">
    <location>
        <begin position="748"/>
        <end position="767"/>
    </location>
</feature>
<feature type="compositionally biased region" description="Low complexity" evidence="6">
    <location>
        <begin position="432"/>
        <end position="444"/>
    </location>
</feature>
<evidence type="ECO:0000313" key="9">
    <source>
        <dbReference type="Proteomes" id="UP000002358"/>
    </source>
</evidence>
<keyword evidence="2 7" id="KW-0812">Transmembrane</keyword>
<accession>A0A7M7QJG9</accession>
<dbReference type="PANTHER" id="PTHR10736:SF11">
    <property type="entry name" value="BESTROPHIN 2"/>
    <property type="match status" value="1"/>
</dbReference>
<comment type="similarity">
    <text evidence="5">Belongs to the anion channel-forming bestrophin (TC 1.A.46) family. Calcium-sensitive chloride channel subfamily.</text>
</comment>
<dbReference type="InterPro" id="IPR021134">
    <property type="entry name" value="Bestrophin-like"/>
</dbReference>
<organism evidence="8 9">
    <name type="scientific">Nasonia vitripennis</name>
    <name type="common">Parasitic wasp</name>
    <dbReference type="NCBI Taxonomy" id="7425"/>
    <lineage>
        <taxon>Eukaryota</taxon>
        <taxon>Metazoa</taxon>
        <taxon>Ecdysozoa</taxon>
        <taxon>Arthropoda</taxon>
        <taxon>Hexapoda</taxon>
        <taxon>Insecta</taxon>
        <taxon>Pterygota</taxon>
        <taxon>Neoptera</taxon>
        <taxon>Endopterygota</taxon>
        <taxon>Hymenoptera</taxon>
        <taxon>Apocrita</taxon>
        <taxon>Proctotrupomorpha</taxon>
        <taxon>Chalcidoidea</taxon>
        <taxon>Pteromalidae</taxon>
        <taxon>Pteromalinae</taxon>
        <taxon>Nasonia</taxon>
    </lineage>
</organism>
<evidence type="ECO:0008006" key="10">
    <source>
        <dbReference type="Google" id="ProtNLM"/>
    </source>
</evidence>
<dbReference type="GO" id="GO:0016020">
    <property type="term" value="C:membrane"/>
    <property type="evidence" value="ECO:0007669"/>
    <property type="project" value="UniProtKB-SubCell"/>
</dbReference>
<evidence type="ECO:0000313" key="8">
    <source>
        <dbReference type="EnsemblMetazoa" id="XP_031787783"/>
    </source>
</evidence>
<dbReference type="Pfam" id="PF01062">
    <property type="entry name" value="Bestrophin"/>
    <property type="match status" value="1"/>
</dbReference>
<dbReference type="GeneID" id="100119673"/>
<feature type="compositionally biased region" description="Basic and acidic residues" evidence="6">
    <location>
        <begin position="697"/>
        <end position="707"/>
    </location>
</feature>
<dbReference type="EnsemblMetazoa" id="XM_031931923">
    <property type="protein sequence ID" value="XP_031787783"/>
    <property type="gene ID" value="LOC100119673"/>
</dbReference>
<evidence type="ECO:0000256" key="1">
    <source>
        <dbReference type="ARBA" id="ARBA00004370"/>
    </source>
</evidence>
<name>A0A7M7QJG9_NASVI</name>
<dbReference type="AlphaFoldDB" id="A0A7M7QJG9"/>
<feature type="region of interest" description="Disordered" evidence="6">
    <location>
        <begin position="776"/>
        <end position="800"/>
    </location>
</feature>
<feature type="transmembrane region" description="Helical" evidence="7">
    <location>
        <begin position="123"/>
        <end position="140"/>
    </location>
</feature>
<dbReference type="PANTHER" id="PTHR10736">
    <property type="entry name" value="BESTROPHIN"/>
    <property type="match status" value="1"/>
</dbReference>
<keyword evidence="9" id="KW-1185">Reference proteome</keyword>
<comment type="subcellular location">
    <subcellularLocation>
        <location evidence="1">Membrane</location>
    </subcellularLocation>
</comment>
<feature type="transmembrane region" description="Helical" evidence="7">
    <location>
        <begin position="70"/>
        <end position="89"/>
    </location>
</feature>
<evidence type="ECO:0000256" key="2">
    <source>
        <dbReference type="ARBA" id="ARBA00022692"/>
    </source>
</evidence>
<dbReference type="RefSeq" id="XP_031787783.1">
    <property type="nucleotide sequence ID" value="XM_031931923.1"/>
</dbReference>